<dbReference type="RefSeq" id="WP_015732694.1">
    <property type="nucleotide sequence ID" value="NC_013407.1"/>
</dbReference>
<evidence type="ECO:0000313" key="3">
    <source>
        <dbReference type="Proteomes" id="UP000002063"/>
    </source>
</evidence>
<accession>C9RFX1</accession>
<dbReference type="Pfam" id="PF02579">
    <property type="entry name" value="Nitro_FeMo-Co"/>
    <property type="match status" value="1"/>
</dbReference>
<dbReference type="PANTHER" id="PTHR33937:SF2">
    <property type="entry name" value="DINITROGENASE IRON-MOLYBDENUM COFACTOR BIOSYNTHESIS DOMAIN-CONTAINING PROTEIN"/>
    <property type="match status" value="1"/>
</dbReference>
<dbReference type="AlphaFoldDB" id="C9RFX1"/>
<proteinExistence type="predicted"/>
<sequence>MKIIIPMRLDKISDEFENCEYFLILEIKDGEIDSVKTVFNDNCGEKIKQKIDAIICKKINEKNYKKFSKKGVIYKAEGDDVDKNISLLLENKLKEICK</sequence>
<gene>
    <name evidence="2" type="ordered locus">Metvu_0614</name>
</gene>
<evidence type="ECO:0000313" key="2">
    <source>
        <dbReference type="EMBL" id="ACX72473.1"/>
    </source>
</evidence>
<protein>
    <submittedName>
        <fullName evidence="2">Dinitrogenase iron-molybdenum cofactor biosynthesis protein</fullName>
    </submittedName>
</protein>
<dbReference type="PANTHER" id="PTHR33937">
    <property type="entry name" value="IRON-MOLYBDENUM PROTEIN-RELATED-RELATED"/>
    <property type="match status" value="1"/>
</dbReference>
<dbReference type="OrthoDB" id="25911at2157"/>
<dbReference type="STRING" id="579137.Metvu_0614"/>
<evidence type="ECO:0000259" key="1">
    <source>
        <dbReference type="Pfam" id="PF02579"/>
    </source>
</evidence>
<feature type="domain" description="Dinitrogenase iron-molybdenum cofactor biosynthesis" evidence="1">
    <location>
        <begin position="11"/>
        <end position="88"/>
    </location>
</feature>
<dbReference type="InterPro" id="IPR036105">
    <property type="entry name" value="DiNase_FeMo-co_biosyn_sf"/>
</dbReference>
<organism evidence="2 3">
    <name type="scientific">Methanocaldococcus vulcanius (strain ATCC 700851 / DSM 12094 / M7)</name>
    <name type="common">Methanococcus vulcanius</name>
    <dbReference type="NCBI Taxonomy" id="579137"/>
    <lineage>
        <taxon>Archaea</taxon>
        <taxon>Methanobacteriati</taxon>
        <taxon>Methanobacteriota</taxon>
        <taxon>Methanomada group</taxon>
        <taxon>Methanococci</taxon>
        <taxon>Methanococcales</taxon>
        <taxon>Methanocaldococcaceae</taxon>
        <taxon>Methanocaldococcus</taxon>
    </lineage>
</organism>
<name>C9RFX1_METVM</name>
<dbReference type="InterPro" id="IPR051840">
    <property type="entry name" value="NifX/NifY_domain"/>
</dbReference>
<dbReference type="SUPFAM" id="SSF53146">
    <property type="entry name" value="Nitrogenase accessory factor-like"/>
    <property type="match status" value="1"/>
</dbReference>
<dbReference type="EMBL" id="CP001787">
    <property type="protein sequence ID" value="ACX72473.1"/>
    <property type="molecule type" value="Genomic_DNA"/>
</dbReference>
<dbReference type="eggNOG" id="arCOG02734">
    <property type="taxonomic scope" value="Archaea"/>
</dbReference>
<dbReference type="Proteomes" id="UP000002063">
    <property type="component" value="Chromosome"/>
</dbReference>
<dbReference type="GeneID" id="8512948"/>
<keyword evidence="3" id="KW-1185">Reference proteome</keyword>
<dbReference type="KEGG" id="mvu:Metvu_0614"/>
<dbReference type="HOGENOM" id="CLU_104194_2_3_2"/>
<reference evidence="2" key="1">
    <citation type="submission" date="2009-10" db="EMBL/GenBank/DDBJ databases">
        <title>Complete sequence of chromosome of Methanocaldococcus vulcanius M7.</title>
        <authorList>
            <consortium name="US DOE Joint Genome Institute"/>
            <person name="Lucas S."/>
            <person name="Copeland A."/>
            <person name="Lapidus A."/>
            <person name="Glavina del Rio T."/>
            <person name="Dalin E."/>
            <person name="Tice H."/>
            <person name="Bruce D."/>
            <person name="Goodwin L."/>
            <person name="Pitluck S."/>
            <person name="Lcollab F.I."/>
            <person name="Brettin T."/>
            <person name="Detter J.C."/>
            <person name="Han C."/>
            <person name="Tapia R."/>
            <person name="Kuske C.R."/>
            <person name="Schmutz J."/>
            <person name="Larimer F."/>
            <person name="Land M."/>
            <person name="Hauser L."/>
            <person name="Kyrpides N."/>
            <person name="Ovchinikova G."/>
            <person name="Sieprawska-Lupa M."/>
            <person name="Whitman W.B."/>
            <person name="Woyke T."/>
        </authorList>
    </citation>
    <scope>NUCLEOTIDE SEQUENCE [LARGE SCALE GENOMIC DNA]</scope>
    <source>
        <strain evidence="2">M7</strain>
    </source>
</reference>
<dbReference type="InterPro" id="IPR003731">
    <property type="entry name" value="Di-Nase_FeMo-co_biosynth"/>
</dbReference>
<dbReference type="Gene3D" id="3.30.420.130">
    <property type="entry name" value="Dinitrogenase iron-molybdenum cofactor biosynthesis domain"/>
    <property type="match status" value="1"/>
</dbReference>